<feature type="region of interest" description="Disordered" evidence="8">
    <location>
        <begin position="1"/>
        <end position="21"/>
    </location>
</feature>
<gene>
    <name evidence="10" type="ORF">SLEP1_g58514</name>
</gene>
<feature type="transmembrane region" description="Helical" evidence="9">
    <location>
        <begin position="46"/>
        <end position="67"/>
    </location>
</feature>
<evidence type="ECO:0000256" key="9">
    <source>
        <dbReference type="SAM" id="Phobius"/>
    </source>
</evidence>
<proteinExistence type="inferred from homology"/>
<dbReference type="GO" id="GO:0005743">
    <property type="term" value="C:mitochondrial inner membrane"/>
    <property type="evidence" value="ECO:0007669"/>
    <property type="project" value="UniProtKB-SubCell"/>
</dbReference>
<protein>
    <submittedName>
        <fullName evidence="10">Uncharacterized protein</fullName>
    </submittedName>
</protein>
<feature type="compositionally biased region" description="Low complexity" evidence="8">
    <location>
        <begin position="1"/>
        <end position="13"/>
    </location>
</feature>
<keyword evidence="5" id="KW-0999">Mitochondrion inner membrane</keyword>
<evidence type="ECO:0000256" key="3">
    <source>
        <dbReference type="ARBA" id="ARBA00022448"/>
    </source>
</evidence>
<evidence type="ECO:0000256" key="8">
    <source>
        <dbReference type="SAM" id="MobiDB-lite"/>
    </source>
</evidence>
<dbReference type="Proteomes" id="UP001054252">
    <property type="component" value="Unassembled WGS sequence"/>
</dbReference>
<evidence type="ECO:0000313" key="10">
    <source>
        <dbReference type="EMBL" id="GKV51896.1"/>
    </source>
</evidence>
<dbReference type="EMBL" id="BPVZ01000561">
    <property type="protein sequence ID" value="GKV51896.1"/>
    <property type="molecule type" value="Genomic_DNA"/>
</dbReference>
<keyword evidence="9" id="KW-0812">Transmembrane</keyword>
<evidence type="ECO:0000313" key="11">
    <source>
        <dbReference type="Proteomes" id="UP001054252"/>
    </source>
</evidence>
<evidence type="ECO:0000256" key="2">
    <source>
        <dbReference type="ARBA" id="ARBA00006375"/>
    </source>
</evidence>
<name>A0AAV5MT60_9ROSI</name>
<evidence type="ECO:0000256" key="7">
    <source>
        <dbReference type="ARBA" id="ARBA00023128"/>
    </source>
</evidence>
<dbReference type="InterPro" id="IPR044677">
    <property type="entry name" value="SLC25A3/Pic2/Mir1-like"/>
</dbReference>
<reference evidence="10 11" key="1">
    <citation type="journal article" date="2021" name="Commun. Biol.">
        <title>The genome of Shorea leprosula (Dipterocarpaceae) highlights the ecological relevance of drought in aseasonal tropical rainforests.</title>
        <authorList>
            <person name="Ng K.K.S."/>
            <person name="Kobayashi M.J."/>
            <person name="Fawcett J.A."/>
            <person name="Hatakeyama M."/>
            <person name="Paape T."/>
            <person name="Ng C.H."/>
            <person name="Ang C.C."/>
            <person name="Tnah L.H."/>
            <person name="Lee C.T."/>
            <person name="Nishiyama T."/>
            <person name="Sese J."/>
            <person name="O'Brien M.J."/>
            <person name="Copetti D."/>
            <person name="Mohd Noor M.I."/>
            <person name="Ong R.C."/>
            <person name="Putra M."/>
            <person name="Sireger I.Z."/>
            <person name="Indrioko S."/>
            <person name="Kosugi Y."/>
            <person name="Izuno A."/>
            <person name="Isagi Y."/>
            <person name="Lee S.L."/>
            <person name="Shimizu K.K."/>
        </authorList>
    </citation>
    <scope>NUCLEOTIDE SEQUENCE [LARGE SCALE GENOMIC DNA]</scope>
    <source>
        <strain evidence="10">214</strain>
    </source>
</reference>
<dbReference type="AlphaFoldDB" id="A0AAV5MT60"/>
<comment type="subcellular location">
    <subcellularLocation>
        <location evidence="1">Mitochondrion inner membrane</location>
        <topology evidence="1">Multi-pass membrane protein</topology>
    </subcellularLocation>
</comment>
<dbReference type="PANTHER" id="PTHR45671">
    <property type="entry name" value="SOLUTE CARRIER FAMILY 25 (MITOCHONDRIAL CARRIER PHOSPHATE CARRIER), MEMBER 3, LIKE-RELATED-RELATED"/>
    <property type="match status" value="1"/>
</dbReference>
<dbReference type="PANTHER" id="PTHR45671:SF10">
    <property type="entry name" value="SOLUTE CARRIER FAMILY 25 MEMBER 3"/>
    <property type="match status" value="1"/>
</dbReference>
<evidence type="ECO:0000256" key="6">
    <source>
        <dbReference type="ARBA" id="ARBA00022989"/>
    </source>
</evidence>
<organism evidence="10 11">
    <name type="scientific">Rubroshorea leprosula</name>
    <dbReference type="NCBI Taxonomy" id="152421"/>
    <lineage>
        <taxon>Eukaryota</taxon>
        <taxon>Viridiplantae</taxon>
        <taxon>Streptophyta</taxon>
        <taxon>Embryophyta</taxon>
        <taxon>Tracheophyta</taxon>
        <taxon>Spermatophyta</taxon>
        <taxon>Magnoliopsida</taxon>
        <taxon>eudicotyledons</taxon>
        <taxon>Gunneridae</taxon>
        <taxon>Pentapetalae</taxon>
        <taxon>rosids</taxon>
        <taxon>malvids</taxon>
        <taxon>Malvales</taxon>
        <taxon>Dipterocarpaceae</taxon>
        <taxon>Rubroshorea</taxon>
    </lineage>
</organism>
<sequence length="79" mass="8575">MMVFSSAPARSPTPMTPPPGRSNHRLWSFAIPSPNESGKKIEIYSLAFYTACTFGGILSCGLIHMAITLLDLVKCSMQV</sequence>
<keyword evidence="4" id="KW-0677">Repeat</keyword>
<comment type="caution">
    <text evidence="10">The sequence shown here is derived from an EMBL/GenBank/DDBJ whole genome shotgun (WGS) entry which is preliminary data.</text>
</comment>
<dbReference type="GO" id="GO:1990547">
    <property type="term" value="P:mitochondrial phosphate ion transmembrane transport"/>
    <property type="evidence" value="ECO:0007669"/>
    <property type="project" value="InterPro"/>
</dbReference>
<evidence type="ECO:0000256" key="5">
    <source>
        <dbReference type="ARBA" id="ARBA00022792"/>
    </source>
</evidence>
<keyword evidence="3" id="KW-0813">Transport</keyword>
<accession>A0AAV5MT60</accession>
<comment type="similarity">
    <text evidence="2">Belongs to the mitochondrial carrier (TC 2.A.29) family.</text>
</comment>
<keyword evidence="6 9" id="KW-1133">Transmembrane helix</keyword>
<dbReference type="GO" id="GO:0005315">
    <property type="term" value="F:phosphate transmembrane transporter activity"/>
    <property type="evidence" value="ECO:0007669"/>
    <property type="project" value="InterPro"/>
</dbReference>
<keyword evidence="7" id="KW-0496">Mitochondrion</keyword>
<evidence type="ECO:0000256" key="4">
    <source>
        <dbReference type="ARBA" id="ARBA00022737"/>
    </source>
</evidence>
<keyword evidence="11" id="KW-1185">Reference proteome</keyword>
<keyword evidence="9" id="KW-0472">Membrane</keyword>
<evidence type="ECO:0000256" key="1">
    <source>
        <dbReference type="ARBA" id="ARBA00004448"/>
    </source>
</evidence>